<dbReference type="Pfam" id="PF02321">
    <property type="entry name" value="OEP"/>
    <property type="match status" value="2"/>
</dbReference>
<comment type="caution">
    <text evidence="9">The sequence shown here is derived from an EMBL/GenBank/DDBJ whole genome shotgun (WGS) entry which is preliminary data.</text>
</comment>
<comment type="subcellular location">
    <subcellularLocation>
        <location evidence="1">Cell outer membrane</location>
    </subcellularLocation>
</comment>
<keyword evidence="4" id="KW-1134">Transmembrane beta strand</keyword>
<protein>
    <submittedName>
        <fullName evidence="9">TolC family type I secretion outer membrane protein</fullName>
    </submittedName>
</protein>
<dbReference type="InterPro" id="IPR003423">
    <property type="entry name" value="OMP_efflux"/>
</dbReference>
<evidence type="ECO:0000256" key="6">
    <source>
        <dbReference type="ARBA" id="ARBA00023136"/>
    </source>
</evidence>
<evidence type="ECO:0000313" key="9">
    <source>
        <dbReference type="EMBL" id="ROQ92359.1"/>
    </source>
</evidence>
<dbReference type="EMBL" id="RJVA01000012">
    <property type="protein sequence ID" value="ROQ92359.1"/>
    <property type="molecule type" value="Genomic_DNA"/>
</dbReference>
<dbReference type="GO" id="GO:0015562">
    <property type="term" value="F:efflux transmembrane transporter activity"/>
    <property type="evidence" value="ECO:0007669"/>
    <property type="project" value="InterPro"/>
</dbReference>
<dbReference type="GO" id="GO:1990281">
    <property type="term" value="C:efflux pump complex"/>
    <property type="evidence" value="ECO:0007669"/>
    <property type="project" value="TreeGrafter"/>
</dbReference>
<dbReference type="Proteomes" id="UP000276223">
    <property type="component" value="Unassembled WGS sequence"/>
</dbReference>
<evidence type="ECO:0000256" key="4">
    <source>
        <dbReference type="ARBA" id="ARBA00022452"/>
    </source>
</evidence>
<keyword evidence="5 8" id="KW-0812">Transmembrane</keyword>
<dbReference type="GO" id="GO:0009279">
    <property type="term" value="C:cell outer membrane"/>
    <property type="evidence" value="ECO:0007669"/>
    <property type="project" value="UniProtKB-SubCell"/>
</dbReference>
<evidence type="ECO:0000256" key="5">
    <source>
        <dbReference type="ARBA" id="ARBA00022692"/>
    </source>
</evidence>
<sequence>MSASFLFARRGATSLVWWVIWSIVPIVGAIGVTRGWSAQLFTLQDCVHTALENNPELRAQRYGHEALKEEKIKARAAFFPSLDIQSLYTRFGEPQRVIPAHANNEPGVFDRDLVDTALIGHLILFEGGRRRAAVRVAELKADQALWDLTASTHDLVLNVASVFYKILQLDQVLRATEGSLDALRAHEKLTRHELDVGRVAPVDLMKLQVRMSSLTQKLSALRADRQVLLVFLARLMGVNAEDRPFVNVSGSLEKPSPARLAHDQALKEAMENRPEIKAMRAAVQVALENVRAARAEHWPQVSAFGRYGLRHGLPYDADEPSHGLSHEDTWAAGVQVNVPLFRGGAVQAGLRQATLLAQRAREQLRASELAVRQDVERALTALKDALDRMDVTQAAVGVAQETLRIEQEKYVAGKSSINDVLDAQAALLQAEVEYAQAISDAQIAVLERDRALGRDLAQRFQ</sequence>
<name>A0A3N1USI6_9BACT</name>
<comment type="similarity">
    <text evidence="2">Belongs to the outer membrane factor (OMF) (TC 1.B.17) family.</text>
</comment>
<keyword evidence="10" id="KW-1185">Reference proteome</keyword>
<accession>A0A3N1USI6</accession>
<dbReference type="PANTHER" id="PTHR30026">
    <property type="entry name" value="OUTER MEMBRANE PROTEIN TOLC"/>
    <property type="match status" value="1"/>
</dbReference>
<evidence type="ECO:0000256" key="3">
    <source>
        <dbReference type="ARBA" id="ARBA00022448"/>
    </source>
</evidence>
<dbReference type="OrthoDB" id="9769302at2"/>
<gene>
    <name evidence="9" type="ORF">EDC27_2065</name>
</gene>
<keyword evidence="6 8" id="KW-0472">Membrane</keyword>
<proteinExistence type="inferred from homology"/>
<dbReference type="AlphaFoldDB" id="A0A3N1USI6"/>
<feature type="transmembrane region" description="Helical" evidence="8">
    <location>
        <begin position="12"/>
        <end position="36"/>
    </location>
</feature>
<dbReference type="SUPFAM" id="SSF56954">
    <property type="entry name" value="Outer membrane efflux proteins (OEP)"/>
    <property type="match status" value="1"/>
</dbReference>
<dbReference type="InterPro" id="IPR051906">
    <property type="entry name" value="TolC-like"/>
</dbReference>
<dbReference type="RefSeq" id="WP_123290514.1">
    <property type="nucleotide sequence ID" value="NZ_RJVA01000012.1"/>
</dbReference>
<dbReference type="PANTHER" id="PTHR30026:SF20">
    <property type="entry name" value="OUTER MEMBRANE PROTEIN TOLC"/>
    <property type="match status" value="1"/>
</dbReference>
<keyword evidence="8" id="KW-1133">Transmembrane helix</keyword>
<evidence type="ECO:0000256" key="1">
    <source>
        <dbReference type="ARBA" id="ARBA00004442"/>
    </source>
</evidence>
<keyword evidence="7" id="KW-0998">Cell outer membrane</keyword>
<evidence type="ECO:0000313" key="10">
    <source>
        <dbReference type="Proteomes" id="UP000276223"/>
    </source>
</evidence>
<evidence type="ECO:0000256" key="7">
    <source>
        <dbReference type="ARBA" id="ARBA00023237"/>
    </source>
</evidence>
<dbReference type="Gene3D" id="1.20.1600.10">
    <property type="entry name" value="Outer membrane efflux proteins (OEP)"/>
    <property type="match status" value="1"/>
</dbReference>
<evidence type="ECO:0000256" key="8">
    <source>
        <dbReference type="SAM" id="Phobius"/>
    </source>
</evidence>
<reference evidence="9 10" key="1">
    <citation type="submission" date="2018-11" db="EMBL/GenBank/DDBJ databases">
        <title>Genomic Encyclopedia of Type Strains, Phase IV (KMG-IV): sequencing the most valuable type-strain genomes for metagenomic binning, comparative biology and taxonomic classification.</title>
        <authorList>
            <person name="Goeker M."/>
        </authorList>
    </citation>
    <scope>NUCLEOTIDE SEQUENCE [LARGE SCALE GENOMIC DNA]</scope>
    <source>
        <strain evidence="9 10">DSM 22027</strain>
    </source>
</reference>
<organism evidence="9 10">
    <name type="scientific">Desulfosoma caldarium</name>
    <dbReference type="NCBI Taxonomy" id="610254"/>
    <lineage>
        <taxon>Bacteria</taxon>
        <taxon>Pseudomonadati</taxon>
        <taxon>Thermodesulfobacteriota</taxon>
        <taxon>Syntrophobacteria</taxon>
        <taxon>Syntrophobacterales</taxon>
        <taxon>Syntrophobacteraceae</taxon>
        <taxon>Desulfosoma</taxon>
    </lineage>
</organism>
<dbReference type="GO" id="GO:0015288">
    <property type="term" value="F:porin activity"/>
    <property type="evidence" value="ECO:0007669"/>
    <property type="project" value="TreeGrafter"/>
</dbReference>
<evidence type="ECO:0000256" key="2">
    <source>
        <dbReference type="ARBA" id="ARBA00007613"/>
    </source>
</evidence>
<keyword evidence="3" id="KW-0813">Transport</keyword>